<accession>A0A365XU03</accession>
<sequence>MKKIYRALLFSIVILTGYSTYAQQSAANTLREGKHNFTLQWISWDKPGKVMITKKKDGTYSIKGEQRDAATGDFVTIDGSLTVVSPRELTFEGNIQTRYSNVNAGKVCDKTGTYHFLAKGARKYWRLQEMDNCEGNNVVDYVDIFF</sequence>
<reference evidence="2 3" key="1">
    <citation type="submission" date="2018-05" db="EMBL/GenBank/DDBJ databases">
        <title>Chitinophaga sp. K3CV102501T nov., isolated from isolated from a monsoon evergreen broad-leaved forest soil.</title>
        <authorList>
            <person name="Lv Y."/>
        </authorList>
    </citation>
    <scope>NUCLEOTIDE SEQUENCE [LARGE SCALE GENOMIC DNA]</scope>
    <source>
        <strain evidence="2 3">GDMCC 1.1325</strain>
    </source>
</reference>
<organism evidence="2 3">
    <name type="scientific">Chitinophaga flava</name>
    <dbReference type="NCBI Taxonomy" id="2259036"/>
    <lineage>
        <taxon>Bacteria</taxon>
        <taxon>Pseudomonadati</taxon>
        <taxon>Bacteroidota</taxon>
        <taxon>Chitinophagia</taxon>
        <taxon>Chitinophagales</taxon>
        <taxon>Chitinophagaceae</taxon>
        <taxon>Chitinophaga</taxon>
    </lineage>
</organism>
<name>A0A365XU03_9BACT</name>
<evidence type="ECO:0000256" key="1">
    <source>
        <dbReference type="SAM" id="SignalP"/>
    </source>
</evidence>
<evidence type="ECO:0000313" key="2">
    <source>
        <dbReference type="EMBL" id="RBL89813.1"/>
    </source>
</evidence>
<dbReference type="EMBL" id="QFFJ01000002">
    <property type="protein sequence ID" value="RBL89813.1"/>
    <property type="molecule type" value="Genomic_DNA"/>
</dbReference>
<dbReference type="Proteomes" id="UP000253410">
    <property type="component" value="Unassembled WGS sequence"/>
</dbReference>
<feature type="signal peptide" evidence="1">
    <location>
        <begin position="1"/>
        <end position="22"/>
    </location>
</feature>
<dbReference type="RefSeq" id="WP_147243543.1">
    <property type="nucleotide sequence ID" value="NZ_QFFJ01000002.1"/>
</dbReference>
<comment type="caution">
    <text evidence="2">The sequence shown here is derived from an EMBL/GenBank/DDBJ whole genome shotgun (WGS) entry which is preliminary data.</text>
</comment>
<dbReference type="AlphaFoldDB" id="A0A365XU03"/>
<proteinExistence type="predicted"/>
<protein>
    <submittedName>
        <fullName evidence="2">Uncharacterized protein</fullName>
    </submittedName>
</protein>
<gene>
    <name evidence="2" type="ORF">DF182_25340</name>
</gene>
<feature type="chain" id="PRO_5016652408" evidence="1">
    <location>
        <begin position="23"/>
        <end position="146"/>
    </location>
</feature>
<evidence type="ECO:0000313" key="3">
    <source>
        <dbReference type="Proteomes" id="UP000253410"/>
    </source>
</evidence>
<dbReference type="OrthoDB" id="5684986at2"/>
<keyword evidence="3" id="KW-1185">Reference proteome</keyword>
<keyword evidence="1" id="KW-0732">Signal</keyword>